<dbReference type="GO" id="GO:0030163">
    <property type="term" value="P:protein catabolic process"/>
    <property type="evidence" value="ECO:0007669"/>
    <property type="project" value="InterPro"/>
</dbReference>
<dbReference type="SUPFAM" id="SSF55729">
    <property type="entry name" value="Acyl-CoA N-acyltransferases (Nat)"/>
    <property type="match status" value="1"/>
</dbReference>
<dbReference type="InterPro" id="IPR004616">
    <property type="entry name" value="Leu/Phe-tRNA_Trfase"/>
</dbReference>
<evidence type="ECO:0000256" key="1">
    <source>
        <dbReference type="ARBA" id="ARBA00022490"/>
    </source>
</evidence>
<keyword evidence="1" id="KW-0963">Cytoplasm</keyword>
<dbReference type="GO" id="GO:0008914">
    <property type="term" value="F:leucyl-tRNA--protein transferase activity"/>
    <property type="evidence" value="ECO:0007669"/>
    <property type="project" value="InterPro"/>
</dbReference>
<dbReference type="KEGG" id="hsr:HSBAA_17660"/>
<keyword evidence="3" id="KW-0012">Acyltransferase</keyword>
<dbReference type="EMBL" id="AP019514">
    <property type="protein sequence ID" value="BBI60460.1"/>
    <property type="molecule type" value="Genomic_DNA"/>
</dbReference>
<dbReference type="InterPro" id="IPR016181">
    <property type="entry name" value="Acyl_CoA_acyltransferase"/>
</dbReference>
<dbReference type="Pfam" id="PF03588">
    <property type="entry name" value="Leu_Phe_trans"/>
    <property type="match status" value="1"/>
</dbReference>
<organism evidence="4 5">
    <name type="scientific">Vreelandella sulfidaeris</name>
    <dbReference type="NCBI Taxonomy" id="115553"/>
    <lineage>
        <taxon>Bacteria</taxon>
        <taxon>Pseudomonadati</taxon>
        <taxon>Pseudomonadota</taxon>
        <taxon>Gammaproteobacteria</taxon>
        <taxon>Oceanospirillales</taxon>
        <taxon>Halomonadaceae</taxon>
        <taxon>Vreelandella</taxon>
    </lineage>
</organism>
<evidence type="ECO:0000256" key="2">
    <source>
        <dbReference type="ARBA" id="ARBA00022679"/>
    </source>
</evidence>
<dbReference type="Proteomes" id="UP000320231">
    <property type="component" value="Chromosome"/>
</dbReference>
<dbReference type="Gene3D" id="3.40.630.70">
    <property type="entry name" value="Leucyl/phenylalanyl-tRNA-protein transferase, C-terminal domain"/>
    <property type="match status" value="1"/>
</dbReference>
<reference evidence="4 5" key="1">
    <citation type="journal article" date="2019" name="Microbiol. Resour. Announc.">
        <title>Complete Genome Sequence of Halomonas sulfidaeris Strain Esulfide1 Isolated from a Metal Sulfide Rock at a Depth of 2,200 Meters, Obtained Using Nanopore Sequencing.</title>
        <authorList>
            <person name="Saito M."/>
            <person name="Nishigata A."/>
            <person name="Galipon J."/>
            <person name="Arakawa K."/>
        </authorList>
    </citation>
    <scope>NUCLEOTIDE SEQUENCE [LARGE SCALE GENOMIC DNA]</scope>
    <source>
        <strain evidence="4 5">ATCC BAA-803</strain>
    </source>
</reference>
<dbReference type="AlphaFoldDB" id="A0A455U322"/>
<evidence type="ECO:0000313" key="4">
    <source>
        <dbReference type="EMBL" id="BBI60460.1"/>
    </source>
</evidence>
<protein>
    <recommendedName>
        <fullName evidence="6">Leucyl/phenylalanyl-tRNA--protein transferase</fullName>
    </recommendedName>
</protein>
<proteinExistence type="predicted"/>
<evidence type="ECO:0000256" key="3">
    <source>
        <dbReference type="ARBA" id="ARBA00023315"/>
    </source>
</evidence>
<evidence type="ECO:0008006" key="6">
    <source>
        <dbReference type="Google" id="ProtNLM"/>
    </source>
</evidence>
<accession>A0A455U322</accession>
<evidence type="ECO:0000313" key="5">
    <source>
        <dbReference type="Proteomes" id="UP000320231"/>
    </source>
</evidence>
<name>A0A455U322_9GAMM</name>
<gene>
    <name evidence="4" type="ORF">HSBAA_17660</name>
</gene>
<dbReference type="InterPro" id="IPR042203">
    <property type="entry name" value="Leu/Phe-tRNA_Trfase_C"/>
</dbReference>
<keyword evidence="2" id="KW-0808">Transferase</keyword>
<sequence>MVAFMSPWINTSTMLFKPVLHHVVREAGTWITDEMHDAYSLLHTLGIAHSIEIHQDGHLVGGLYGIAMGPVFSANQCFPVYPMLLRWHWHT</sequence>